<proteinExistence type="predicted"/>
<evidence type="ECO:0000313" key="1">
    <source>
        <dbReference type="EMBL" id="AUB41995.1"/>
    </source>
</evidence>
<dbReference type="EMBL" id="CP024785">
    <property type="protein sequence ID" value="AUB41995.1"/>
    <property type="molecule type" value="Genomic_DNA"/>
</dbReference>
<name>A0A2K8T4Q8_9NOSO</name>
<gene>
    <name evidence="1" type="ORF">COO91_08093</name>
</gene>
<protein>
    <submittedName>
        <fullName evidence="1">Uncharacterized protein</fullName>
    </submittedName>
</protein>
<dbReference type="Proteomes" id="UP000232003">
    <property type="component" value="Chromosome"/>
</dbReference>
<dbReference type="KEGG" id="nfl:COO91_08093"/>
<dbReference type="AlphaFoldDB" id="A0A2K8T4Q8"/>
<sequence>MYISRTPDFGSITYTGTIEIIFAVSLSLPSCWKGKHCPVFAHTPELLRWWKSSSKDASAQKQYKRQFKEILSLPLCLFPQAHFWVGRPLGELPVQ</sequence>
<reference evidence="1 2" key="1">
    <citation type="submission" date="2017-11" db="EMBL/GenBank/DDBJ databases">
        <title>Complete genome of a free-living desiccation-tolerant cyanobacterium and its photosynthetic adaptation to extreme terrestrial habitat.</title>
        <authorList>
            <person name="Shang J."/>
        </authorList>
    </citation>
    <scope>NUCLEOTIDE SEQUENCE [LARGE SCALE GENOMIC DNA]</scope>
    <source>
        <strain evidence="1 2">CCNUN1</strain>
    </source>
</reference>
<organism evidence="1 2">
    <name type="scientific">Nostoc flagelliforme CCNUN1</name>
    <dbReference type="NCBI Taxonomy" id="2038116"/>
    <lineage>
        <taxon>Bacteria</taxon>
        <taxon>Bacillati</taxon>
        <taxon>Cyanobacteriota</taxon>
        <taxon>Cyanophyceae</taxon>
        <taxon>Nostocales</taxon>
        <taxon>Nostocaceae</taxon>
        <taxon>Nostoc</taxon>
    </lineage>
</organism>
<keyword evidence="2" id="KW-1185">Reference proteome</keyword>
<accession>A0A2K8T4Q8</accession>
<evidence type="ECO:0000313" key="2">
    <source>
        <dbReference type="Proteomes" id="UP000232003"/>
    </source>
</evidence>